<proteinExistence type="predicted"/>
<name>A0AAP0KY69_9MAGN</name>
<dbReference type="InterPro" id="IPR043502">
    <property type="entry name" value="DNA/RNA_pol_sf"/>
</dbReference>
<dbReference type="EMBL" id="JBBNAF010000003">
    <property type="protein sequence ID" value="KAK9160918.1"/>
    <property type="molecule type" value="Genomic_DNA"/>
</dbReference>
<dbReference type="PANTHER" id="PTHR15503">
    <property type="entry name" value="LDOC1 RELATED"/>
    <property type="match status" value="1"/>
</dbReference>
<gene>
    <name evidence="1" type="ORF">Syun_007259</name>
</gene>
<evidence type="ECO:0000313" key="1">
    <source>
        <dbReference type="EMBL" id="KAK9160918.1"/>
    </source>
</evidence>
<dbReference type="Proteomes" id="UP001420932">
    <property type="component" value="Unassembled WGS sequence"/>
</dbReference>
<protein>
    <submittedName>
        <fullName evidence="1">Uncharacterized protein</fullName>
    </submittedName>
</protein>
<dbReference type="AlphaFoldDB" id="A0AAP0KY69"/>
<dbReference type="SUPFAM" id="SSF56672">
    <property type="entry name" value="DNA/RNA polymerases"/>
    <property type="match status" value="1"/>
</dbReference>
<comment type="caution">
    <text evidence="1">The sequence shown here is derived from an EMBL/GenBank/DDBJ whole genome shotgun (WGS) entry which is preliminary data.</text>
</comment>
<evidence type="ECO:0000313" key="2">
    <source>
        <dbReference type="Proteomes" id="UP001420932"/>
    </source>
</evidence>
<keyword evidence="2" id="KW-1185">Reference proteome</keyword>
<organism evidence="1 2">
    <name type="scientific">Stephania yunnanensis</name>
    <dbReference type="NCBI Taxonomy" id="152371"/>
    <lineage>
        <taxon>Eukaryota</taxon>
        <taxon>Viridiplantae</taxon>
        <taxon>Streptophyta</taxon>
        <taxon>Embryophyta</taxon>
        <taxon>Tracheophyta</taxon>
        <taxon>Spermatophyta</taxon>
        <taxon>Magnoliopsida</taxon>
        <taxon>Ranunculales</taxon>
        <taxon>Menispermaceae</taxon>
        <taxon>Menispermoideae</taxon>
        <taxon>Cissampelideae</taxon>
        <taxon>Stephania</taxon>
    </lineage>
</organism>
<dbReference type="PANTHER" id="PTHR15503:SF45">
    <property type="entry name" value="RNA-DIRECTED DNA POLYMERASE HOMOLOG"/>
    <property type="match status" value="1"/>
</dbReference>
<sequence length="109" mass="12432">MRNLPLFLFKGGTPPRHTTQRKVATIQEIERMIGVTILGKEGQEDEIQKIPIVREFSEIFPSDLPGIPPHREIEFIINLVPGTKPISIPLYCMTPKELEDLNIQLEELS</sequence>
<dbReference type="InterPro" id="IPR032567">
    <property type="entry name" value="RTL1-rel"/>
</dbReference>
<accession>A0AAP0KY69</accession>
<reference evidence="1 2" key="1">
    <citation type="submission" date="2024-01" db="EMBL/GenBank/DDBJ databases">
        <title>Genome assemblies of Stephania.</title>
        <authorList>
            <person name="Yang L."/>
        </authorList>
    </citation>
    <scope>NUCLEOTIDE SEQUENCE [LARGE SCALE GENOMIC DNA]</scope>
    <source>
        <strain evidence="1">YNDBR</strain>
        <tissue evidence="1">Leaf</tissue>
    </source>
</reference>